<feature type="region of interest" description="Disordered" evidence="1">
    <location>
        <begin position="18"/>
        <end position="44"/>
    </location>
</feature>
<evidence type="ECO:0000313" key="3">
    <source>
        <dbReference type="Proteomes" id="UP000237968"/>
    </source>
</evidence>
<comment type="caution">
    <text evidence="2">The sequence shown here is derived from an EMBL/GenBank/DDBJ whole genome shotgun (WGS) entry which is preliminary data.</text>
</comment>
<proteinExistence type="predicted"/>
<protein>
    <recommendedName>
        <fullName evidence="4">Cytochrome c domain-containing protein</fullName>
    </recommendedName>
</protein>
<organism evidence="2 3">
    <name type="scientific">Enhygromyxa salina</name>
    <dbReference type="NCBI Taxonomy" id="215803"/>
    <lineage>
        <taxon>Bacteria</taxon>
        <taxon>Pseudomonadati</taxon>
        <taxon>Myxococcota</taxon>
        <taxon>Polyangia</taxon>
        <taxon>Nannocystales</taxon>
        <taxon>Nannocystaceae</taxon>
        <taxon>Enhygromyxa</taxon>
    </lineage>
</organism>
<evidence type="ECO:0000256" key="1">
    <source>
        <dbReference type="SAM" id="MobiDB-lite"/>
    </source>
</evidence>
<gene>
    <name evidence="2" type="ORF">ENSA5_42670</name>
</gene>
<dbReference type="EMBL" id="PVNK01000186">
    <property type="protein sequence ID" value="PRP93369.1"/>
    <property type="molecule type" value="Genomic_DNA"/>
</dbReference>
<keyword evidence="3" id="KW-1185">Reference proteome</keyword>
<evidence type="ECO:0008006" key="4">
    <source>
        <dbReference type="Google" id="ProtNLM"/>
    </source>
</evidence>
<sequence>MILSYAWSFVDLHGSCRGPQPRCGDGPPGAADGETGDETGAPAACSELPGPWDAGYALPKQEPLPGDIYDTTKLGHYNTGHVFGDDLSAGERAAVLEYLETL</sequence>
<reference evidence="2 3" key="1">
    <citation type="submission" date="2018-03" db="EMBL/GenBank/DDBJ databases">
        <title>Draft Genome Sequences of the Obligatory Marine Myxobacteria Enhygromyxa salina SWB005.</title>
        <authorList>
            <person name="Poehlein A."/>
            <person name="Moghaddam J.A."/>
            <person name="Harms H."/>
            <person name="Alanjari M."/>
            <person name="Koenig G.M."/>
            <person name="Daniel R."/>
            <person name="Schaeberle T.F."/>
        </authorList>
    </citation>
    <scope>NUCLEOTIDE SEQUENCE [LARGE SCALE GENOMIC DNA]</scope>
    <source>
        <strain evidence="2 3">SWB005</strain>
    </source>
</reference>
<evidence type="ECO:0000313" key="2">
    <source>
        <dbReference type="EMBL" id="PRP93369.1"/>
    </source>
</evidence>
<name>A0A2S9XKF8_9BACT</name>
<dbReference type="Proteomes" id="UP000237968">
    <property type="component" value="Unassembled WGS sequence"/>
</dbReference>
<accession>A0A2S9XKF8</accession>
<dbReference type="AlphaFoldDB" id="A0A2S9XKF8"/>